<dbReference type="InterPro" id="IPR012337">
    <property type="entry name" value="RNaseH-like_sf"/>
</dbReference>
<evidence type="ECO:0000313" key="2">
    <source>
        <dbReference type="Proteomes" id="UP001162156"/>
    </source>
</evidence>
<dbReference type="InterPro" id="IPR004211">
    <property type="entry name" value="Endonuclease_7"/>
</dbReference>
<dbReference type="Proteomes" id="UP001162156">
    <property type="component" value="Unassembled WGS sequence"/>
</dbReference>
<dbReference type="InterPro" id="IPR044925">
    <property type="entry name" value="His-Me_finger_sf"/>
</dbReference>
<dbReference type="InterPro" id="IPR038563">
    <property type="entry name" value="Endonuclease_7_sf"/>
</dbReference>
<dbReference type="GO" id="GO:0071897">
    <property type="term" value="P:DNA biosynthetic process"/>
    <property type="evidence" value="ECO:0007669"/>
    <property type="project" value="UniProtKB-ARBA"/>
</dbReference>
<organism evidence="1 2">
    <name type="scientific">Rhamnusium bicolor</name>
    <dbReference type="NCBI Taxonomy" id="1586634"/>
    <lineage>
        <taxon>Eukaryota</taxon>
        <taxon>Metazoa</taxon>
        <taxon>Ecdysozoa</taxon>
        <taxon>Arthropoda</taxon>
        <taxon>Hexapoda</taxon>
        <taxon>Insecta</taxon>
        <taxon>Pterygota</taxon>
        <taxon>Neoptera</taxon>
        <taxon>Endopterygota</taxon>
        <taxon>Coleoptera</taxon>
        <taxon>Polyphaga</taxon>
        <taxon>Cucujiformia</taxon>
        <taxon>Chrysomeloidea</taxon>
        <taxon>Cerambycidae</taxon>
        <taxon>Lepturinae</taxon>
        <taxon>Rhagiini</taxon>
        <taxon>Rhamnusium</taxon>
    </lineage>
</organism>
<accession>A0AAV8YFV6</accession>
<dbReference type="SUPFAM" id="SSF56672">
    <property type="entry name" value="DNA/RNA polymerases"/>
    <property type="match status" value="1"/>
</dbReference>
<dbReference type="Gene3D" id="3.40.1800.10">
    <property type="entry name" value="His-Me finger endonucleases"/>
    <property type="match status" value="1"/>
</dbReference>
<dbReference type="EMBL" id="JANEYF010002187">
    <property type="protein sequence ID" value="KAJ8950067.1"/>
    <property type="molecule type" value="Genomic_DNA"/>
</dbReference>
<dbReference type="InterPro" id="IPR043502">
    <property type="entry name" value="DNA/RNA_pol_sf"/>
</dbReference>
<dbReference type="SUPFAM" id="SSF54060">
    <property type="entry name" value="His-Me finger endonucleases"/>
    <property type="match status" value="1"/>
</dbReference>
<dbReference type="GO" id="GO:0042575">
    <property type="term" value="C:DNA polymerase complex"/>
    <property type="evidence" value="ECO:0007669"/>
    <property type="project" value="UniProtKB-ARBA"/>
</dbReference>
<dbReference type="InterPro" id="IPR023211">
    <property type="entry name" value="DNA_pol_palm_dom_sf"/>
</dbReference>
<gene>
    <name evidence="1" type="ORF">NQ314_008073</name>
</gene>
<evidence type="ECO:0008006" key="3">
    <source>
        <dbReference type="Google" id="ProtNLM"/>
    </source>
</evidence>
<keyword evidence="2" id="KW-1185">Reference proteome</keyword>
<sequence length="1256" mass="147497">MASEEIKNISDQVVAKFKEVEVILDQKCTPRERDIWLKQVKHHIRLFNKAIRKSDLSMGALKKLQTNLGHLKRFKKIVIENLNYIGAGLEVKQKRSNRVKWEDLVSAFKSRVRTGVIINLKHKDLVEFFNDAFHLFKIRIINAMKKVPTLKVNTCFCAEFIRKSEDIEITEKKYFNTKNKVIDAGTDLNQWFGANVKDDIFNTLSEFSESGSGWALSEIISLEVNINKYEIGNGVSSYIKLPEKILKKHACINIKNDDVACFAWSIVSSLFPVARQNHPDRISSYPHYTTVLNITGIEFPMTLPQISKFEKNNDISVNVFGLEMDSKSNFSVIPVRVTKQKLEKHVNLLIIQDKYFPKINEFESIPDDNEEEVEIKYHYCYIKDLSRLLNYQISKNTHKKFFCDRCLNYFSSQDKLNDHVVDCEKFNDCKIEFSRERYIKFKNFVYKETVPFIIYADFESLLEPFNDDDSHCKTSRYQKHIAYSAGYYFKCSYNNDWSYYKSTRGLDCMSWFEQELSDVAKFVSSKLKQVEPMNSEVSLRDASKNCHICEEEFKETDKIVRDHCHLTGNFRGFAHNKCNLNYKNSFVIPVVFHNLGGYDAHFAIKFLAERNHITLLPENKEKYISFTVHDKETSIKFRFIDSFRFMGCSLEELASTLKDENFENLKREFPDIDDEKFQLLTRKGVFFYDYLDTIEKLDEIELPDIKYFYNKLKDENIEEADYAHAQIVWEKFGMKTLGDYSDLYMKTDIMLLTCIFETLRKTCHQTYGLDPSHYYTIPGYTWDCMLKYTGCKIETVQDVDILMFIEGAIRGGLSQCCNRFSEANNKYLDTYDTSKPSTFILYLDVNNLYGWAMGQPLPYEGFQWTDCNIDVTSIPDDAEIGYILEVDLEYPESLHDLHRDLPFCPEHQTPPNSKFSKLMTTCYNKQKYIIHYRNLKQAIQHGIKLTRIHRVLQFKQSSWLKPYIDLNTSLRAQAKSNFEKNNYKLMNNAVYGKTMQNVRKHRIVRLVNKWEGRYGAKNLIASPNFQSRSIFSDNLMAIEMKKSRIIFDKPLYIGMAILDISKICVYEFHHDYMLNKFPLEKCKLLYTDTDSLMYEIQCNDVYEDVIKQDIHRFDTSDYPQDNRWNIPLVNKKVPGLMKDENNGKIMTHFIGLRSKQYTYKVESDKVVKKAKGVKSNVVKNKITFQDYHNCIEKFASKSSQEECLLNKTQRCIQSRLHEVYSVEQTKIALNPFDDKRYILPEVHDTLPWGHYSIMNT</sequence>
<evidence type="ECO:0000313" key="1">
    <source>
        <dbReference type="EMBL" id="KAJ8950067.1"/>
    </source>
</evidence>
<dbReference type="PANTHER" id="PTHR31511:SF12">
    <property type="entry name" value="RHO TERMINATION FACTOR N-TERMINAL DOMAIN-CONTAINING PROTEIN"/>
    <property type="match status" value="1"/>
</dbReference>
<name>A0AAV8YFV6_9CUCU</name>
<dbReference type="SUPFAM" id="SSF53098">
    <property type="entry name" value="Ribonuclease H-like"/>
    <property type="match status" value="1"/>
</dbReference>
<dbReference type="Gene3D" id="3.90.1600.10">
    <property type="entry name" value="Palm domain of DNA polymerase"/>
    <property type="match status" value="1"/>
</dbReference>
<proteinExistence type="predicted"/>
<reference evidence="1" key="1">
    <citation type="journal article" date="2023" name="Insect Mol. Biol.">
        <title>Genome sequencing provides insights into the evolution of gene families encoding plant cell wall-degrading enzymes in longhorned beetles.</title>
        <authorList>
            <person name="Shin N.R."/>
            <person name="Okamura Y."/>
            <person name="Kirsch R."/>
            <person name="Pauchet Y."/>
        </authorList>
    </citation>
    <scope>NUCLEOTIDE SEQUENCE</scope>
    <source>
        <strain evidence="1">RBIC_L_NR</strain>
    </source>
</reference>
<dbReference type="AlphaFoldDB" id="A0AAV8YFV6"/>
<dbReference type="PANTHER" id="PTHR31511">
    <property type="entry name" value="PROTEIN CBG23764"/>
    <property type="match status" value="1"/>
</dbReference>
<dbReference type="Pfam" id="PF02945">
    <property type="entry name" value="Endonuclease_7"/>
    <property type="match status" value="1"/>
</dbReference>
<comment type="caution">
    <text evidence="1">The sequence shown here is derived from an EMBL/GenBank/DDBJ whole genome shotgun (WGS) entry which is preliminary data.</text>
</comment>
<protein>
    <recommendedName>
        <fullName evidence="3">DNA-directed DNA polymerase</fullName>
    </recommendedName>
</protein>